<evidence type="ECO:0000313" key="4">
    <source>
        <dbReference type="Ensembl" id="ENSCMIP00000009893.1"/>
    </source>
</evidence>
<feature type="region of interest" description="Disordered" evidence="2">
    <location>
        <begin position="1"/>
        <end position="23"/>
    </location>
</feature>
<dbReference type="InterPro" id="IPR029006">
    <property type="entry name" value="ADF-H/Gelsolin-like_dom_sf"/>
</dbReference>
<keyword evidence="5" id="KW-1185">Reference proteome</keyword>
<reference evidence="4" key="4">
    <citation type="submission" date="2025-08" db="UniProtKB">
        <authorList>
            <consortium name="Ensembl"/>
        </authorList>
    </citation>
    <scope>IDENTIFICATION</scope>
</reference>
<reference evidence="5" key="2">
    <citation type="journal article" date="2007" name="PLoS Biol.">
        <title>Survey sequencing and comparative analysis of the elephant shark (Callorhinchus milii) genome.</title>
        <authorList>
            <person name="Venkatesh B."/>
            <person name="Kirkness E.F."/>
            <person name="Loh Y.H."/>
            <person name="Halpern A.L."/>
            <person name="Lee A.P."/>
            <person name="Johnson J."/>
            <person name="Dandona N."/>
            <person name="Viswanathan L.D."/>
            <person name="Tay A."/>
            <person name="Venter J.C."/>
            <person name="Strausberg R.L."/>
            <person name="Brenner S."/>
        </authorList>
    </citation>
    <scope>NUCLEOTIDE SEQUENCE [LARGE SCALE GENOMIC DNA]</scope>
</reference>
<dbReference type="PANTHER" id="PTHR11977">
    <property type="entry name" value="VILLIN"/>
    <property type="match status" value="1"/>
</dbReference>
<dbReference type="Pfam" id="PF00626">
    <property type="entry name" value="Gelsolin"/>
    <property type="match status" value="1"/>
</dbReference>
<dbReference type="SUPFAM" id="SSF55753">
    <property type="entry name" value="Actin depolymerizing proteins"/>
    <property type="match status" value="1"/>
</dbReference>
<dbReference type="GO" id="GO:0015629">
    <property type="term" value="C:actin cytoskeleton"/>
    <property type="evidence" value="ECO:0007669"/>
    <property type="project" value="TreeGrafter"/>
</dbReference>
<dbReference type="GO" id="GO:0005737">
    <property type="term" value="C:cytoplasm"/>
    <property type="evidence" value="ECO:0007669"/>
    <property type="project" value="TreeGrafter"/>
</dbReference>
<accession>A0A4W3GZS1</accession>
<dbReference type="InterPro" id="IPR007122">
    <property type="entry name" value="Villin/Gelsolin"/>
</dbReference>
<dbReference type="Gene3D" id="3.40.20.10">
    <property type="entry name" value="Severin"/>
    <property type="match status" value="1"/>
</dbReference>
<dbReference type="GO" id="GO:0008154">
    <property type="term" value="P:actin polymerization or depolymerization"/>
    <property type="evidence" value="ECO:0007669"/>
    <property type="project" value="TreeGrafter"/>
</dbReference>
<dbReference type="AlphaFoldDB" id="A0A4W3GZS1"/>
<reference evidence="5" key="1">
    <citation type="journal article" date="2006" name="Science">
        <title>Ancient noncoding elements conserved in the human genome.</title>
        <authorList>
            <person name="Venkatesh B."/>
            <person name="Kirkness E.F."/>
            <person name="Loh Y.H."/>
            <person name="Halpern A.L."/>
            <person name="Lee A.P."/>
            <person name="Johnson J."/>
            <person name="Dandona N."/>
            <person name="Viswanathan L.D."/>
            <person name="Tay A."/>
            <person name="Venter J.C."/>
            <person name="Strausberg R.L."/>
            <person name="Brenner S."/>
        </authorList>
    </citation>
    <scope>NUCLEOTIDE SEQUENCE [LARGE SCALE GENOMIC DNA]</scope>
</reference>
<organism evidence="4 5">
    <name type="scientific">Callorhinchus milii</name>
    <name type="common">Ghost shark</name>
    <dbReference type="NCBI Taxonomy" id="7868"/>
    <lineage>
        <taxon>Eukaryota</taxon>
        <taxon>Metazoa</taxon>
        <taxon>Chordata</taxon>
        <taxon>Craniata</taxon>
        <taxon>Vertebrata</taxon>
        <taxon>Chondrichthyes</taxon>
        <taxon>Holocephali</taxon>
        <taxon>Chimaeriformes</taxon>
        <taxon>Callorhinchidae</taxon>
        <taxon>Callorhinchus</taxon>
    </lineage>
</organism>
<dbReference type="GeneTree" id="ENSGT00940000160253"/>
<dbReference type="GO" id="GO:0051014">
    <property type="term" value="P:actin filament severing"/>
    <property type="evidence" value="ECO:0007669"/>
    <property type="project" value="TreeGrafter"/>
</dbReference>
<dbReference type="Proteomes" id="UP000314986">
    <property type="component" value="Unassembled WGS sequence"/>
</dbReference>
<evidence type="ECO:0000313" key="5">
    <source>
        <dbReference type="Proteomes" id="UP000314986"/>
    </source>
</evidence>
<dbReference type="PANTHER" id="PTHR11977:SF30">
    <property type="entry name" value="VILLIN-LIKE PROTEIN"/>
    <property type="match status" value="1"/>
</dbReference>
<proteinExistence type="predicted"/>
<dbReference type="Ensembl" id="ENSCMIT00000010158.1">
    <property type="protein sequence ID" value="ENSCMIP00000009893.1"/>
    <property type="gene ID" value="ENSCMIG00000005217.1"/>
</dbReference>
<feature type="domain" description="Gelsolin-like" evidence="3">
    <location>
        <begin position="113"/>
        <end position="150"/>
    </location>
</feature>
<dbReference type="GO" id="GO:0005546">
    <property type="term" value="F:phosphatidylinositol-4,5-bisphosphate binding"/>
    <property type="evidence" value="ECO:0007669"/>
    <property type="project" value="TreeGrafter"/>
</dbReference>
<name>A0A4W3GZS1_CALMI</name>
<keyword evidence="1" id="KW-0009">Actin-binding</keyword>
<dbReference type="GO" id="GO:0051015">
    <property type="term" value="F:actin filament binding"/>
    <property type="evidence" value="ECO:0007669"/>
    <property type="project" value="InterPro"/>
</dbReference>
<reference evidence="4" key="5">
    <citation type="submission" date="2025-09" db="UniProtKB">
        <authorList>
            <consortium name="Ensembl"/>
        </authorList>
    </citation>
    <scope>IDENTIFICATION</scope>
</reference>
<protein>
    <recommendedName>
        <fullName evidence="3">Gelsolin-like domain-containing protein</fullName>
    </recommendedName>
</protein>
<dbReference type="InterPro" id="IPR007123">
    <property type="entry name" value="Gelsolin-like_dom"/>
</dbReference>
<evidence type="ECO:0000259" key="3">
    <source>
        <dbReference type="Pfam" id="PF00626"/>
    </source>
</evidence>
<dbReference type="GO" id="GO:0051016">
    <property type="term" value="P:barbed-end actin filament capping"/>
    <property type="evidence" value="ECO:0007669"/>
    <property type="project" value="TreeGrafter"/>
</dbReference>
<evidence type="ECO:0000256" key="2">
    <source>
        <dbReference type="SAM" id="MobiDB-lite"/>
    </source>
</evidence>
<evidence type="ECO:0000256" key="1">
    <source>
        <dbReference type="ARBA" id="ARBA00023203"/>
    </source>
</evidence>
<reference evidence="5" key="3">
    <citation type="journal article" date="2014" name="Nature">
        <title>Elephant shark genome provides unique insights into gnathostome evolution.</title>
        <authorList>
            <consortium name="International Elephant Shark Genome Sequencing Consortium"/>
            <person name="Venkatesh B."/>
            <person name="Lee A.P."/>
            <person name="Ravi V."/>
            <person name="Maurya A.K."/>
            <person name="Lian M.M."/>
            <person name="Swann J.B."/>
            <person name="Ohta Y."/>
            <person name="Flajnik M.F."/>
            <person name="Sutoh Y."/>
            <person name="Kasahara M."/>
            <person name="Hoon S."/>
            <person name="Gangu V."/>
            <person name="Roy S.W."/>
            <person name="Irimia M."/>
            <person name="Korzh V."/>
            <person name="Kondrychyn I."/>
            <person name="Lim Z.W."/>
            <person name="Tay B.H."/>
            <person name="Tohari S."/>
            <person name="Kong K.W."/>
            <person name="Ho S."/>
            <person name="Lorente-Galdos B."/>
            <person name="Quilez J."/>
            <person name="Marques-Bonet T."/>
            <person name="Raney B.J."/>
            <person name="Ingham P.W."/>
            <person name="Tay A."/>
            <person name="Hillier L.W."/>
            <person name="Minx P."/>
            <person name="Boehm T."/>
            <person name="Wilson R.K."/>
            <person name="Brenner S."/>
            <person name="Warren W.C."/>
        </authorList>
    </citation>
    <scope>NUCLEOTIDE SEQUENCE [LARGE SCALE GENOMIC DNA]</scope>
</reference>
<sequence length="165" mass="18455">RSGEGTRLASQRGPGFDSWSQGETLGKFPYSKQIPTRTRTICCPPQPLILSNPSLSLFLSLSLCAVPFPAAKVEKKKFDVTLLYAEPELAAHQRMVDDGSGKLEIWRIEDLELEPVDPKTYGHFYGGDCYLVLYTYMKGHKPAYIIYFWQVCGLPSTAPQPPTQP</sequence>